<feature type="non-terminal residue" evidence="2">
    <location>
        <position position="1451"/>
    </location>
</feature>
<organism evidence="2 3">
    <name type="scientific">Prorocentrum cordatum</name>
    <dbReference type="NCBI Taxonomy" id="2364126"/>
    <lineage>
        <taxon>Eukaryota</taxon>
        <taxon>Sar</taxon>
        <taxon>Alveolata</taxon>
        <taxon>Dinophyceae</taxon>
        <taxon>Prorocentrales</taxon>
        <taxon>Prorocentraceae</taxon>
        <taxon>Prorocentrum</taxon>
    </lineage>
</organism>
<dbReference type="PROSITE" id="PS51257">
    <property type="entry name" value="PROKAR_LIPOPROTEIN"/>
    <property type="match status" value="1"/>
</dbReference>
<dbReference type="Proteomes" id="UP001189429">
    <property type="component" value="Unassembled WGS sequence"/>
</dbReference>
<reference evidence="2" key="1">
    <citation type="submission" date="2023-10" db="EMBL/GenBank/DDBJ databases">
        <authorList>
            <person name="Chen Y."/>
            <person name="Shah S."/>
            <person name="Dougan E. K."/>
            <person name="Thang M."/>
            <person name="Chan C."/>
        </authorList>
    </citation>
    <scope>NUCLEOTIDE SEQUENCE [LARGE SCALE GENOMIC DNA]</scope>
</reference>
<comment type="caution">
    <text evidence="2">The sequence shown here is derived from an EMBL/GenBank/DDBJ whole genome shotgun (WGS) entry which is preliminary data.</text>
</comment>
<dbReference type="EMBL" id="CAUYUJ010020252">
    <property type="protein sequence ID" value="CAK0896871.1"/>
    <property type="molecule type" value="Genomic_DNA"/>
</dbReference>
<evidence type="ECO:0000313" key="3">
    <source>
        <dbReference type="Proteomes" id="UP001189429"/>
    </source>
</evidence>
<name>A0ABN9XBE6_9DINO</name>
<feature type="region of interest" description="Disordered" evidence="1">
    <location>
        <begin position="84"/>
        <end position="103"/>
    </location>
</feature>
<gene>
    <name evidence="2" type="ORF">PCOR1329_LOCUS75214</name>
</gene>
<keyword evidence="3" id="KW-1185">Reference proteome</keyword>
<evidence type="ECO:0000256" key="1">
    <source>
        <dbReference type="SAM" id="MobiDB-lite"/>
    </source>
</evidence>
<feature type="compositionally biased region" description="Low complexity" evidence="1">
    <location>
        <begin position="1414"/>
        <end position="1440"/>
    </location>
</feature>
<feature type="region of interest" description="Disordered" evidence="1">
    <location>
        <begin position="1414"/>
        <end position="1451"/>
    </location>
</feature>
<feature type="compositionally biased region" description="Basic and acidic residues" evidence="1">
    <location>
        <begin position="84"/>
        <end position="94"/>
    </location>
</feature>
<feature type="compositionally biased region" description="Low complexity" evidence="1">
    <location>
        <begin position="49"/>
        <end position="71"/>
    </location>
</feature>
<proteinExistence type="predicted"/>
<protein>
    <submittedName>
        <fullName evidence="2">Uncharacterized protein</fullName>
    </submittedName>
</protein>
<sequence>MARSCSTCCPPTCPTASGCCAAARGAAAAAATASTWRCALRLRRQRGCRSSTSARPPGSARAPPGRPGWSSSRRRFALRDVLELTRPPHAERGADGAQKTGWGADGAGGLRTLELHVSDVSVLRLTTDAATVPVRPVLMQGRPEDKWHQLRRRPDRWPAAQLQLAGGEVRHSIHAELQPGKYTIVFATDFAVGGLRPCASVWLRLELVPLKDLDADSAGDGIGGACANPSGDSMLDDQINRWATPLDGFFERAEDYQLTLPRAAAAAAAAAGTPWQQQQGVQRLARAEVDLQGGQPFLLRASVSSPFAAADVGIQVFCGTTAIGDPRPLPDGTGYVVLAGPFSAAGRYAVEVFHVPRLPASASSKRHCVTLSVDLAAVAAAPPSLPPSGPAELAATPLAAAPLLSSGPCRLGGPELPEQLSALPGRPALLDGEFLLPRSGRQSIEITGLGEGPWVVRAEASSSDAEVGVSAAGAPAAPRGRRTEDAVLIVAGAPLQVTVEASRLPTSTACPSLRLHLVVVAAADVPPCPGAGGAAGLDVGRQLEESLRPQRVDAARLQTFSLPLAGAGVGTTVMFSVRSATAELRLELGVQPPWLPLEVLVEDAEGAPGGLWARARPSGGRLALLAPSLPKGLYRLHVRSWSRVWNRAQGFTLAQRCALVTGAAALLEPSGRDASNFRQEMLNLAELLAVSPLPAMLVPSWLQPEDSLLVSQMYAVPPGGGDTILKVDGPRTLRLVAEPADLLAPRLSLEVRRDGPDGEVVAYPAALMQGTQVALSRSGTYLLRLVPGGEPACPECVHGSLPFYITVGLSAAVAARAVDGDCPAEAPLAEVRGLGVPPPSLAGARSWRQVKRFRARGLPGPVLIDMSVPRPSVVLIGSWSDFASRHVRVGFKTEEGVWVGEQRMGTSALEIELPPGHYTLQVDEPGHSWRDGGCMDFGIVVSQAALRPAVSETFSPQPHAGALAVAGQSLAGAAWSLSLGARCDAPGASPLPLDALAASGGSGGLGGPMGPDGRLLLRHRVMLTNIHDGRKKVFLRPRGGSLLRFAVVSGDASQVEVALEDGAHRPLAPSTVRSHGAAGWSAAYELRPEDAGGIWLSFHREHQDAHASGCAAFELLLQAAPAEDVAAMSGCSGQTTTLQELARLAAAEGSAEGAVRLHPEGIEVATFDVDVDEASIVEVEVRFNLLLSDVQVWMNDGGVVPEEEANSEMSAAGAAAEPLNARVALVLRLQAGHHAVRVRHRPALPAAKLAAAGPLAATCFPLRLSARRAPWAGATTVAFAPAAPVSRAGDLVLVLLSPQRAQSWTVPSIAGALPSSATAFAGGLVCTWDGPALVDMASGGLLGRALRAAPDGQPGGGGQHVASAVNYAGAAAGEVVVITGDGDGRQWSGGPRAQAPLPPRPWLLAAAAAPSGARVPDAAVPAAPAAPSAARSATSAGAPPVREPSGGGGVQ</sequence>
<accession>A0ABN9XBE6</accession>
<evidence type="ECO:0000313" key="2">
    <source>
        <dbReference type="EMBL" id="CAK0896871.1"/>
    </source>
</evidence>
<feature type="region of interest" description="Disordered" evidence="1">
    <location>
        <begin position="49"/>
        <end position="73"/>
    </location>
</feature>